<proteinExistence type="predicted"/>
<dbReference type="PANTHER" id="PTHR31389:SF4">
    <property type="entry name" value="LD39211P"/>
    <property type="match status" value="1"/>
</dbReference>
<keyword evidence="1" id="KW-1185">Reference proteome</keyword>
<dbReference type="Pfam" id="PF07801">
    <property type="entry name" value="DUF1647"/>
    <property type="match status" value="1"/>
</dbReference>
<dbReference type="PANTHER" id="PTHR31389">
    <property type="entry name" value="LD39211P"/>
    <property type="match status" value="1"/>
</dbReference>
<evidence type="ECO:0000313" key="1">
    <source>
        <dbReference type="Proteomes" id="UP000492821"/>
    </source>
</evidence>
<reference evidence="1" key="1">
    <citation type="journal article" date="2013" name="Genetics">
        <title>The draft genome and transcriptome of Panagrellus redivivus are shaped by the harsh demands of a free-living lifestyle.</title>
        <authorList>
            <person name="Srinivasan J."/>
            <person name="Dillman A.R."/>
            <person name="Macchietto M.G."/>
            <person name="Heikkinen L."/>
            <person name="Lakso M."/>
            <person name="Fracchia K.M."/>
            <person name="Antoshechkin I."/>
            <person name="Mortazavi A."/>
            <person name="Wong G."/>
            <person name="Sternberg P.W."/>
        </authorList>
    </citation>
    <scope>NUCLEOTIDE SEQUENCE [LARGE SCALE GENOMIC DNA]</scope>
    <source>
        <strain evidence="1">MT8872</strain>
    </source>
</reference>
<organism evidence="1 2">
    <name type="scientific">Panagrellus redivivus</name>
    <name type="common">Microworm</name>
    <dbReference type="NCBI Taxonomy" id="6233"/>
    <lineage>
        <taxon>Eukaryota</taxon>
        <taxon>Metazoa</taxon>
        <taxon>Ecdysozoa</taxon>
        <taxon>Nematoda</taxon>
        <taxon>Chromadorea</taxon>
        <taxon>Rhabditida</taxon>
        <taxon>Tylenchina</taxon>
        <taxon>Panagrolaimomorpha</taxon>
        <taxon>Panagrolaimoidea</taxon>
        <taxon>Panagrolaimidae</taxon>
        <taxon>Panagrellus</taxon>
    </lineage>
</organism>
<dbReference type="AlphaFoldDB" id="A0A7E4ZV54"/>
<name>A0A7E4ZV54_PANRE</name>
<dbReference type="Proteomes" id="UP000492821">
    <property type="component" value="Unassembled WGS sequence"/>
</dbReference>
<dbReference type="WBParaSite" id="Pan_g19119.t1">
    <property type="protein sequence ID" value="Pan_g19119.t1"/>
    <property type="gene ID" value="Pan_g19119"/>
</dbReference>
<accession>A0A7E4ZV54</accession>
<dbReference type="InterPro" id="IPR012444">
    <property type="entry name" value="DUF1647"/>
</dbReference>
<reference evidence="2" key="2">
    <citation type="submission" date="2020-10" db="UniProtKB">
        <authorList>
            <consortium name="WormBaseParasite"/>
        </authorList>
    </citation>
    <scope>IDENTIFICATION</scope>
</reference>
<sequence>MKTVSNVYNLHILTCLSTSTSNFVKETPSKKYAVITVFSENHACEAMHACRTYSYVSEIQTGKIAVIAFYAADVTNKTISKYTELCPFVRLRPISLKQYPKYVSDLKNYRFKFLIVKEVLQEFDAILYGDSSVRLEPGATTETLTDLFKSMKTTFARQGIRMFTYASHYNYPVTHPLMYKYFHVPVEKMKKTVQLQATVFMVSNTESGHNVIDKVAKCAIEENCMAPKGAKVQCPFPEYTQNTKVVCHRFDQSAVNMRLIELYGTNLHLYYQESQLLNIVRMKTCSMP</sequence>
<evidence type="ECO:0000313" key="2">
    <source>
        <dbReference type="WBParaSite" id="Pan_g19119.t1"/>
    </source>
</evidence>
<protein>
    <submittedName>
        <fullName evidence="2">Glycosyltransferase family 92 protein</fullName>
    </submittedName>
</protein>